<dbReference type="GO" id="GO:0004674">
    <property type="term" value="F:protein serine/threonine kinase activity"/>
    <property type="evidence" value="ECO:0007669"/>
    <property type="project" value="UniProtKB-KW"/>
</dbReference>
<keyword evidence="14" id="KW-1185">Reference proteome</keyword>
<reference evidence="13 14" key="1">
    <citation type="submission" date="2016-10" db="EMBL/GenBank/DDBJ databases">
        <authorList>
            <person name="de Groot N.N."/>
        </authorList>
    </citation>
    <scope>NUCLEOTIDE SEQUENCE [LARGE SCALE GENOMIC DNA]</scope>
    <source>
        <strain evidence="13 14">CGMCC 1.11147</strain>
    </source>
</reference>
<dbReference type="InterPro" id="IPR000719">
    <property type="entry name" value="Prot_kinase_dom"/>
</dbReference>
<evidence type="ECO:0000256" key="4">
    <source>
        <dbReference type="ARBA" id="ARBA00022741"/>
    </source>
</evidence>
<proteinExistence type="predicted"/>
<dbReference type="PROSITE" id="PS51178">
    <property type="entry name" value="PASTA"/>
    <property type="match status" value="4"/>
</dbReference>
<keyword evidence="10" id="KW-1133">Transmembrane helix</keyword>
<evidence type="ECO:0000256" key="9">
    <source>
        <dbReference type="SAM" id="MobiDB-lite"/>
    </source>
</evidence>
<feature type="compositionally biased region" description="Basic residues" evidence="9">
    <location>
        <begin position="376"/>
        <end position="386"/>
    </location>
</feature>
<dbReference type="PANTHER" id="PTHR43289">
    <property type="entry name" value="MITOGEN-ACTIVATED PROTEIN KINASE KINASE KINASE 20-RELATED"/>
    <property type="match status" value="1"/>
</dbReference>
<evidence type="ECO:0000313" key="13">
    <source>
        <dbReference type="EMBL" id="SDM70422.1"/>
    </source>
</evidence>
<dbReference type="Pfam" id="PF00069">
    <property type="entry name" value="Pkinase"/>
    <property type="match status" value="1"/>
</dbReference>
<comment type="catalytic activity">
    <reaction evidence="8">
        <text>L-seryl-[protein] + ATP = O-phospho-L-seryl-[protein] + ADP + H(+)</text>
        <dbReference type="Rhea" id="RHEA:17989"/>
        <dbReference type="Rhea" id="RHEA-COMP:9863"/>
        <dbReference type="Rhea" id="RHEA-COMP:11604"/>
        <dbReference type="ChEBI" id="CHEBI:15378"/>
        <dbReference type="ChEBI" id="CHEBI:29999"/>
        <dbReference type="ChEBI" id="CHEBI:30616"/>
        <dbReference type="ChEBI" id="CHEBI:83421"/>
        <dbReference type="ChEBI" id="CHEBI:456216"/>
        <dbReference type="EC" id="2.7.11.1"/>
    </reaction>
</comment>
<sequence>MSSDRRVPGAAVPDPMIGRLLDGRYLMGPRIARGGMASVYEATDTRLERTVAVKIMHAGLGDDDEFAARFVREARAAARLSHPNVVAVYDQGDEHGTVFLAMELVSGHTLRDTITKESPMSPLRALALLEPVLSALASAHRAGLIHRDVKPENVLIADDGRIKVADFGLAKAVSADTQHTATKGVLIGTVSYLAPELVVDGKADARADVYAAGVLLYELLTGKKPHEGESPIQVAYKHVHHDVPPPSELVPHIPPYVDALVARATAREPGLRPADAAVLLHQVHRVSHALANGVREDPDLTADLAPMLLSRDLGERSDTASDMWDADEMAALMAPSPVREDTATYPAALPPPMQPPPGAPRPAARPREPRAPKPPKAPRQRRPRRSRRGPILLVLALLLATAGGGAAYWFGWARYTSTPGVVGMTQSAAESKLDDAGLSIDYADAAYSETVPAGRVIETDPEAGSRILQEGTVTLTLSLGKERYDVPKVKGLTEDQAQDALLEVKLSFDETIEKYSETVPAGTVIRSIPESGTTLRPGASVDLVVSLGRQPIKVGDWVGDDYDDAREALEERGLVATVTSEEYDDTVPEGDVISQEPRRGTLFRGETVSFVVSLGPELVEVPSVTASGVGAATAELEALGFEVKTEESGSYIGLGYVLSTDPAAGEMIPLGSTITLFLV</sequence>
<dbReference type="CDD" id="cd14014">
    <property type="entry name" value="STKc_PknB_like"/>
    <property type="match status" value="1"/>
</dbReference>
<dbReference type="GO" id="GO:0005524">
    <property type="term" value="F:ATP binding"/>
    <property type="evidence" value="ECO:0007669"/>
    <property type="project" value="UniProtKB-KW"/>
</dbReference>
<keyword evidence="2 13" id="KW-0723">Serine/threonine-protein kinase</keyword>
<evidence type="ECO:0000256" key="6">
    <source>
        <dbReference type="ARBA" id="ARBA00022840"/>
    </source>
</evidence>
<dbReference type="EMBL" id="FNIC01000001">
    <property type="protein sequence ID" value="SDM70422.1"/>
    <property type="molecule type" value="Genomic_DNA"/>
</dbReference>
<dbReference type="Pfam" id="PF03793">
    <property type="entry name" value="PASTA"/>
    <property type="match status" value="4"/>
</dbReference>
<dbReference type="NCBIfam" id="NF033483">
    <property type="entry name" value="PknB_PASTA_kin"/>
    <property type="match status" value="1"/>
</dbReference>
<feature type="region of interest" description="Disordered" evidence="9">
    <location>
        <begin position="342"/>
        <end position="386"/>
    </location>
</feature>
<evidence type="ECO:0000256" key="10">
    <source>
        <dbReference type="SAM" id="Phobius"/>
    </source>
</evidence>
<gene>
    <name evidence="13" type="ORF">SAMN05192576_0739</name>
</gene>
<dbReference type="FunFam" id="1.10.510.10:FF:000021">
    <property type="entry name" value="Serine/threonine protein kinase"/>
    <property type="match status" value="1"/>
</dbReference>
<keyword evidence="5 13" id="KW-0418">Kinase</keyword>
<dbReference type="SMART" id="SM00740">
    <property type="entry name" value="PASTA"/>
    <property type="match status" value="4"/>
</dbReference>
<dbReference type="InterPro" id="IPR008271">
    <property type="entry name" value="Ser/Thr_kinase_AS"/>
</dbReference>
<dbReference type="PANTHER" id="PTHR43289:SF34">
    <property type="entry name" value="SERINE_THREONINE-PROTEIN KINASE YBDM-RELATED"/>
    <property type="match status" value="1"/>
</dbReference>
<dbReference type="Proteomes" id="UP000199004">
    <property type="component" value="Unassembled WGS sequence"/>
</dbReference>
<feature type="domain" description="PASTA" evidence="12">
    <location>
        <begin position="548"/>
        <end position="614"/>
    </location>
</feature>
<feature type="domain" description="PASTA" evidence="12">
    <location>
        <begin position="416"/>
        <end position="479"/>
    </location>
</feature>
<keyword evidence="10" id="KW-0812">Transmembrane</keyword>
<dbReference type="InterPro" id="IPR005543">
    <property type="entry name" value="PASTA_dom"/>
</dbReference>
<feature type="domain" description="PASTA" evidence="12">
    <location>
        <begin position="615"/>
        <end position="679"/>
    </location>
</feature>
<name>A0A1G9VDX4_9ACTN</name>
<evidence type="ECO:0000313" key="14">
    <source>
        <dbReference type="Proteomes" id="UP000199004"/>
    </source>
</evidence>
<evidence type="ECO:0000256" key="3">
    <source>
        <dbReference type="ARBA" id="ARBA00022679"/>
    </source>
</evidence>
<dbReference type="RefSeq" id="WP_245715099.1">
    <property type="nucleotide sequence ID" value="NZ_BKAE01000004.1"/>
</dbReference>
<evidence type="ECO:0000259" key="12">
    <source>
        <dbReference type="PROSITE" id="PS51178"/>
    </source>
</evidence>
<organism evidence="13 14">
    <name type="scientific">Nocardioides szechwanensis</name>
    <dbReference type="NCBI Taxonomy" id="1005944"/>
    <lineage>
        <taxon>Bacteria</taxon>
        <taxon>Bacillati</taxon>
        <taxon>Actinomycetota</taxon>
        <taxon>Actinomycetes</taxon>
        <taxon>Propionibacteriales</taxon>
        <taxon>Nocardioidaceae</taxon>
        <taxon>Nocardioides</taxon>
    </lineage>
</organism>
<dbReference type="AlphaFoldDB" id="A0A1G9VDX4"/>
<feature type="domain" description="Protein kinase" evidence="11">
    <location>
        <begin position="25"/>
        <end position="284"/>
    </location>
</feature>
<keyword evidence="6" id="KW-0067">ATP-binding</keyword>
<evidence type="ECO:0000256" key="1">
    <source>
        <dbReference type="ARBA" id="ARBA00012513"/>
    </source>
</evidence>
<accession>A0A1G9VDX4</accession>
<dbReference type="SUPFAM" id="SSF56112">
    <property type="entry name" value="Protein kinase-like (PK-like)"/>
    <property type="match status" value="1"/>
</dbReference>
<dbReference type="Gene3D" id="1.10.510.10">
    <property type="entry name" value="Transferase(Phosphotransferase) domain 1"/>
    <property type="match status" value="1"/>
</dbReference>
<evidence type="ECO:0000256" key="7">
    <source>
        <dbReference type="ARBA" id="ARBA00047899"/>
    </source>
</evidence>
<protein>
    <recommendedName>
        <fullName evidence="1">non-specific serine/threonine protein kinase</fullName>
        <ecNumber evidence="1">2.7.11.1</ecNumber>
    </recommendedName>
</protein>
<dbReference type="CDD" id="cd06577">
    <property type="entry name" value="PASTA_pknB"/>
    <property type="match status" value="4"/>
</dbReference>
<evidence type="ECO:0000256" key="2">
    <source>
        <dbReference type="ARBA" id="ARBA00022527"/>
    </source>
</evidence>
<dbReference type="EC" id="2.7.11.1" evidence="1"/>
<dbReference type="PROSITE" id="PS00108">
    <property type="entry name" value="PROTEIN_KINASE_ST"/>
    <property type="match status" value="1"/>
</dbReference>
<keyword evidence="10" id="KW-0472">Membrane</keyword>
<keyword evidence="3" id="KW-0808">Transferase</keyword>
<dbReference type="GO" id="GO:0045717">
    <property type="term" value="P:negative regulation of fatty acid biosynthetic process"/>
    <property type="evidence" value="ECO:0007669"/>
    <property type="project" value="UniProtKB-ARBA"/>
</dbReference>
<dbReference type="Gene3D" id="3.30.10.20">
    <property type="match status" value="4"/>
</dbReference>
<dbReference type="SMART" id="SM00220">
    <property type="entry name" value="S_TKc"/>
    <property type="match status" value="1"/>
</dbReference>
<dbReference type="FunFam" id="3.30.200.20:FF:000035">
    <property type="entry name" value="Serine/threonine protein kinase Stk1"/>
    <property type="match status" value="1"/>
</dbReference>
<feature type="transmembrane region" description="Helical" evidence="10">
    <location>
        <begin position="391"/>
        <end position="412"/>
    </location>
</feature>
<comment type="catalytic activity">
    <reaction evidence="7">
        <text>L-threonyl-[protein] + ATP = O-phospho-L-threonyl-[protein] + ADP + H(+)</text>
        <dbReference type="Rhea" id="RHEA:46608"/>
        <dbReference type="Rhea" id="RHEA-COMP:11060"/>
        <dbReference type="Rhea" id="RHEA-COMP:11605"/>
        <dbReference type="ChEBI" id="CHEBI:15378"/>
        <dbReference type="ChEBI" id="CHEBI:30013"/>
        <dbReference type="ChEBI" id="CHEBI:30616"/>
        <dbReference type="ChEBI" id="CHEBI:61977"/>
        <dbReference type="ChEBI" id="CHEBI:456216"/>
        <dbReference type="EC" id="2.7.11.1"/>
    </reaction>
</comment>
<evidence type="ECO:0000256" key="8">
    <source>
        <dbReference type="ARBA" id="ARBA00048679"/>
    </source>
</evidence>
<dbReference type="PROSITE" id="PS50011">
    <property type="entry name" value="PROTEIN_KINASE_DOM"/>
    <property type="match status" value="1"/>
</dbReference>
<feature type="compositionally biased region" description="Pro residues" evidence="9">
    <location>
        <begin position="348"/>
        <end position="360"/>
    </location>
</feature>
<dbReference type="Gene3D" id="3.30.200.20">
    <property type="entry name" value="Phosphorylase Kinase, domain 1"/>
    <property type="match status" value="1"/>
</dbReference>
<evidence type="ECO:0000259" key="11">
    <source>
        <dbReference type="PROSITE" id="PS50011"/>
    </source>
</evidence>
<dbReference type="InterPro" id="IPR011009">
    <property type="entry name" value="Kinase-like_dom_sf"/>
</dbReference>
<feature type="domain" description="PASTA" evidence="12">
    <location>
        <begin position="480"/>
        <end position="547"/>
    </location>
</feature>
<keyword evidence="4" id="KW-0547">Nucleotide-binding</keyword>
<evidence type="ECO:0000256" key="5">
    <source>
        <dbReference type="ARBA" id="ARBA00022777"/>
    </source>
</evidence>
<dbReference type="STRING" id="1005944.SAMN05192576_0739"/>